<dbReference type="InterPro" id="IPR003613">
    <property type="entry name" value="Ubox_domain"/>
</dbReference>
<keyword evidence="6" id="KW-0802">TPR repeat</keyword>
<dbReference type="GO" id="GO:0000209">
    <property type="term" value="P:protein polyubiquitination"/>
    <property type="evidence" value="ECO:0007669"/>
    <property type="project" value="TreeGrafter"/>
</dbReference>
<feature type="domain" description="U-box" evidence="7">
    <location>
        <begin position="209"/>
        <end position="282"/>
    </location>
</feature>
<name>A0A3A2ZNQ8_9EURO</name>
<comment type="caution">
    <text evidence="8">The sequence shown here is derived from an EMBL/GenBank/DDBJ whole genome shotgun (WGS) entry which is preliminary data.</text>
</comment>
<dbReference type="AlphaFoldDB" id="A0A3A2ZNQ8"/>
<dbReference type="InterPro" id="IPR011990">
    <property type="entry name" value="TPR-like_helical_dom_sf"/>
</dbReference>
<dbReference type="Proteomes" id="UP000266188">
    <property type="component" value="Unassembled WGS sequence"/>
</dbReference>
<dbReference type="STRING" id="2070753.A0A3A2ZNQ8"/>
<dbReference type="GO" id="GO:0006515">
    <property type="term" value="P:protein quality control for misfolded or incompletely synthesized proteins"/>
    <property type="evidence" value="ECO:0007669"/>
    <property type="project" value="TreeGrafter"/>
</dbReference>
<dbReference type="GO" id="GO:0045862">
    <property type="term" value="P:positive regulation of proteolysis"/>
    <property type="evidence" value="ECO:0007669"/>
    <property type="project" value="TreeGrafter"/>
</dbReference>
<sequence>MSAYELKEKGNHAFKEGDYVSAEEFFSQAIQKNPHEPTFFSNRALTRIRLSQWPGVEHDARAAIDLYGHKNASRLKSCSYLAQALLGLQQPQEAYEVAIDAYRASLAAKSAQTETLSKLVLRAKQAIWAAKETSRMREMNQTLAAVETMIEADLDRALEELQQRSEKGEIGHIGLVEDEKELRADAEKNIQNVREAFRVASKGEIQERVVPDYLIDGITFEIMHDPVITPSGSSFDRIGIVKYIEQSGVDPITRVNMTVNDLRPNYALKAACEEFLDKNGWAVDW</sequence>
<dbReference type="InterPro" id="IPR013083">
    <property type="entry name" value="Znf_RING/FYVE/PHD"/>
</dbReference>
<evidence type="ECO:0000259" key="7">
    <source>
        <dbReference type="PROSITE" id="PS51698"/>
    </source>
</evidence>
<organism evidence="8 9">
    <name type="scientific">Aspergillus sclerotialis</name>
    <dbReference type="NCBI Taxonomy" id="2070753"/>
    <lineage>
        <taxon>Eukaryota</taxon>
        <taxon>Fungi</taxon>
        <taxon>Dikarya</taxon>
        <taxon>Ascomycota</taxon>
        <taxon>Pezizomycotina</taxon>
        <taxon>Eurotiomycetes</taxon>
        <taxon>Eurotiomycetidae</taxon>
        <taxon>Eurotiales</taxon>
        <taxon>Aspergillaceae</taxon>
        <taxon>Aspergillus</taxon>
        <taxon>Aspergillus subgen. Polypaecilum</taxon>
    </lineage>
</organism>
<dbReference type="InterPro" id="IPR019734">
    <property type="entry name" value="TPR_rpt"/>
</dbReference>
<dbReference type="GO" id="GO:0061630">
    <property type="term" value="F:ubiquitin protein ligase activity"/>
    <property type="evidence" value="ECO:0007669"/>
    <property type="project" value="UniProtKB-EC"/>
</dbReference>
<comment type="catalytic activity">
    <reaction evidence="1">
        <text>S-ubiquitinyl-[E2 ubiquitin-conjugating enzyme]-L-cysteine + [acceptor protein]-L-lysine = [E2 ubiquitin-conjugating enzyme]-L-cysteine + N(6)-ubiquitinyl-[acceptor protein]-L-lysine.</text>
        <dbReference type="EC" id="2.3.2.27"/>
    </reaction>
</comment>
<dbReference type="GO" id="GO:0043161">
    <property type="term" value="P:proteasome-mediated ubiquitin-dependent protein catabolic process"/>
    <property type="evidence" value="ECO:0007669"/>
    <property type="project" value="TreeGrafter"/>
</dbReference>
<evidence type="ECO:0000256" key="1">
    <source>
        <dbReference type="ARBA" id="ARBA00000900"/>
    </source>
</evidence>
<evidence type="ECO:0000256" key="3">
    <source>
        <dbReference type="ARBA" id="ARBA00022737"/>
    </source>
</evidence>
<dbReference type="PANTHER" id="PTHR46803:SF2">
    <property type="entry name" value="E3 UBIQUITIN-PROTEIN LIGASE CHIP"/>
    <property type="match status" value="1"/>
</dbReference>
<keyword evidence="5" id="KW-0413">Isomerase</keyword>
<dbReference type="PROSITE" id="PS51698">
    <property type="entry name" value="U_BOX"/>
    <property type="match status" value="1"/>
</dbReference>
<keyword evidence="5" id="KW-0697">Rotamase</keyword>
<dbReference type="Pfam" id="PF04564">
    <property type="entry name" value="U-box"/>
    <property type="match status" value="1"/>
</dbReference>
<reference evidence="9" key="1">
    <citation type="submission" date="2017-02" db="EMBL/GenBank/DDBJ databases">
        <authorList>
            <person name="Tafer H."/>
            <person name="Lopandic K."/>
        </authorList>
    </citation>
    <scope>NUCLEOTIDE SEQUENCE [LARGE SCALE GENOMIC DNA]</scope>
    <source>
        <strain evidence="9">CBS 366.77</strain>
    </source>
</reference>
<protein>
    <submittedName>
        <fullName evidence="8">U-box domain protein</fullName>
    </submittedName>
</protein>
<dbReference type="GO" id="GO:0051087">
    <property type="term" value="F:protein-folding chaperone binding"/>
    <property type="evidence" value="ECO:0007669"/>
    <property type="project" value="TreeGrafter"/>
</dbReference>
<evidence type="ECO:0000313" key="8">
    <source>
        <dbReference type="EMBL" id="RJE23863.1"/>
    </source>
</evidence>
<keyword evidence="9" id="KW-1185">Reference proteome</keyword>
<proteinExistence type="predicted"/>
<dbReference type="EMBL" id="MVGC01000102">
    <property type="protein sequence ID" value="RJE23863.1"/>
    <property type="molecule type" value="Genomic_DNA"/>
</dbReference>
<evidence type="ECO:0000256" key="4">
    <source>
        <dbReference type="ARBA" id="ARBA00022786"/>
    </source>
</evidence>
<dbReference type="PROSITE" id="PS50005">
    <property type="entry name" value="TPR"/>
    <property type="match status" value="1"/>
</dbReference>
<keyword evidence="4" id="KW-0833">Ubl conjugation pathway</keyword>
<evidence type="ECO:0000256" key="2">
    <source>
        <dbReference type="ARBA" id="ARBA00022679"/>
    </source>
</evidence>
<dbReference type="SUPFAM" id="SSF57850">
    <property type="entry name" value="RING/U-box"/>
    <property type="match status" value="1"/>
</dbReference>
<dbReference type="PANTHER" id="PTHR46803">
    <property type="entry name" value="E3 UBIQUITIN-PROTEIN LIGASE CHIP"/>
    <property type="match status" value="1"/>
</dbReference>
<keyword evidence="2" id="KW-0808">Transferase</keyword>
<evidence type="ECO:0000256" key="5">
    <source>
        <dbReference type="ARBA" id="ARBA00023110"/>
    </source>
</evidence>
<dbReference type="GO" id="GO:0003755">
    <property type="term" value="F:peptidyl-prolyl cis-trans isomerase activity"/>
    <property type="evidence" value="ECO:0007669"/>
    <property type="project" value="UniProtKB-KW"/>
</dbReference>
<evidence type="ECO:0000256" key="6">
    <source>
        <dbReference type="PROSITE-ProRule" id="PRU00339"/>
    </source>
</evidence>
<dbReference type="SMART" id="SM00504">
    <property type="entry name" value="Ubox"/>
    <property type="match status" value="1"/>
</dbReference>
<dbReference type="GO" id="GO:0005737">
    <property type="term" value="C:cytoplasm"/>
    <property type="evidence" value="ECO:0007669"/>
    <property type="project" value="TreeGrafter"/>
</dbReference>
<accession>A0A3A2ZNQ8</accession>
<dbReference type="GO" id="GO:0071218">
    <property type="term" value="P:cellular response to misfolded protein"/>
    <property type="evidence" value="ECO:0007669"/>
    <property type="project" value="TreeGrafter"/>
</dbReference>
<gene>
    <name evidence="8" type="ORF">PHISCL_03775</name>
</gene>
<dbReference type="OrthoDB" id="629492at2759"/>
<keyword evidence="3" id="KW-0677">Repeat</keyword>
<feature type="repeat" description="TPR" evidence="6">
    <location>
        <begin position="3"/>
        <end position="36"/>
    </location>
</feature>
<dbReference type="Gene3D" id="3.30.40.10">
    <property type="entry name" value="Zinc/RING finger domain, C3HC4 (zinc finger)"/>
    <property type="match status" value="1"/>
</dbReference>
<evidence type="ECO:0000313" key="9">
    <source>
        <dbReference type="Proteomes" id="UP000266188"/>
    </source>
</evidence>
<dbReference type="Gene3D" id="1.25.40.10">
    <property type="entry name" value="Tetratricopeptide repeat domain"/>
    <property type="match status" value="1"/>
</dbReference>
<dbReference type="SUPFAM" id="SSF48452">
    <property type="entry name" value="TPR-like"/>
    <property type="match status" value="1"/>
</dbReference>